<dbReference type="Pfam" id="PF04536">
    <property type="entry name" value="TPM_phosphatase"/>
    <property type="match status" value="1"/>
</dbReference>
<gene>
    <name evidence="5" type="ORF">BN580_02147</name>
</gene>
<evidence type="ECO:0000313" key="5">
    <source>
        <dbReference type="EMBL" id="CDC76470.1"/>
    </source>
</evidence>
<keyword evidence="2" id="KW-0812">Transmembrane</keyword>
<feature type="domain" description="TPM" evidence="4">
    <location>
        <begin position="38"/>
        <end position="156"/>
    </location>
</feature>
<dbReference type="EMBL" id="CBFW010000375">
    <property type="protein sequence ID" value="CDC76470.1"/>
    <property type="molecule type" value="Genomic_DNA"/>
</dbReference>
<protein>
    <recommendedName>
        <fullName evidence="4">TPM domain-containing protein</fullName>
    </recommendedName>
</protein>
<evidence type="ECO:0000259" key="4">
    <source>
        <dbReference type="Pfam" id="PF04536"/>
    </source>
</evidence>
<feature type="chain" id="PRO_5004419968" description="TPM domain-containing protein" evidence="3">
    <location>
        <begin position="25"/>
        <end position="272"/>
    </location>
</feature>
<evidence type="ECO:0000256" key="2">
    <source>
        <dbReference type="SAM" id="Phobius"/>
    </source>
</evidence>
<evidence type="ECO:0000256" key="3">
    <source>
        <dbReference type="SAM" id="SignalP"/>
    </source>
</evidence>
<dbReference type="Proteomes" id="UP000017938">
    <property type="component" value="Unassembled WGS sequence"/>
</dbReference>
<feature type="transmembrane region" description="Helical" evidence="2">
    <location>
        <begin position="182"/>
        <end position="201"/>
    </location>
</feature>
<keyword evidence="3" id="KW-0732">Signal</keyword>
<dbReference type="Gene3D" id="3.10.310.50">
    <property type="match status" value="1"/>
</dbReference>
<sequence length="272" mass="30039">MKKTILTILAVIVLCLGTAFSAFAEGEVQDFRNSGDRVIDNAGLLTDSQKSDLNRKIDEIRVRQKLDIVVLTTATLDGAKTWDYADDYFDYNSYGYGMKRDGLLLLISTEENDWYISTHGYAIYAFTDDGISYIGKKLKPYLSGGDFAGAFDAFAELCDDFVSQARNETPYNSFNLPKEPISWIWIPISLVIGLLLATGTVKKMKNKLKTVRFQSAAGSYMKKESLNITEKRDLFLYRTVSRTAKPKNESSGGSSTHTSSSGSTHGGGGGKF</sequence>
<keyword evidence="2" id="KW-1133">Transmembrane helix</keyword>
<feature type="signal peptide" evidence="3">
    <location>
        <begin position="1"/>
        <end position="24"/>
    </location>
</feature>
<evidence type="ECO:0000313" key="6">
    <source>
        <dbReference type="Proteomes" id="UP000017938"/>
    </source>
</evidence>
<keyword evidence="2" id="KW-0472">Membrane</keyword>
<evidence type="ECO:0000256" key="1">
    <source>
        <dbReference type="SAM" id="MobiDB-lite"/>
    </source>
</evidence>
<dbReference type="AlphaFoldDB" id="R6TWA9"/>
<proteinExistence type="predicted"/>
<organism evidence="5 6">
    <name type="scientific">Candidatus Colimorpha enterica</name>
    <dbReference type="NCBI Taxonomy" id="3083063"/>
    <lineage>
        <taxon>Bacteria</taxon>
        <taxon>Pseudomonadati</taxon>
        <taxon>Bacteroidota</taxon>
        <taxon>Bacteroidia</taxon>
        <taxon>Bacteroidales</taxon>
        <taxon>Candidatus Colimorpha</taxon>
    </lineage>
</organism>
<dbReference type="InterPro" id="IPR007621">
    <property type="entry name" value="TPM_dom"/>
</dbReference>
<accession>R6TWA9</accession>
<comment type="caution">
    <text evidence="5">The sequence shown here is derived from an EMBL/GenBank/DDBJ whole genome shotgun (WGS) entry which is preliminary data.</text>
</comment>
<dbReference type="STRING" id="1263015.BN580_02147"/>
<reference evidence="5" key="1">
    <citation type="submission" date="2012-11" db="EMBL/GenBank/DDBJ databases">
        <title>Dependencies among metagenomic species, viruses, plasmids and units of genetic variation.</title>
        <authorList>
            <person name="Nielsen H.B."/>
            <person name="Almeida M."/>
            <person name="Juncker A.S."/>
            <person name="Rasmussen S."/>
            <person name="Li J."/>
            <person name="Sunagawa S."/>
            <person name="Plichta D."/>
            <person name="Gautier L."/>
            <person name="Le Chatelier E."/>
            <person name="Peletier E."/>
            <person name="Bonde I."/>
            <person name="Nielsen T."/>
            <person name="Manichanh C."/>
            <person name="Arumugam M."/>
            <person name="Batto J."/>
            <person name="Santos M.B.Q.D."/>
            <person name="Blom N."/>
            <person name="Borruel N."/>
            <person name="Burgdorf K.S."/>
            <person name="Boumezbeur F."/>
            <person name="Casellas F."/>
            <person name="Dore J."/>
            <person name="Guarner F."/>
            <person name="Hansen T."/>
            <person name="Hildebrand F."/>
            <person name="Kaas R.S."/>
            <person name="Kennedy S."/>
            <person name="Kristiansen K."/>
            <person name="Kultima J.R."/>
            <person name="Leonard P."/>
            <person name="Levenez F."/>
            <person name="Lund O."/>
            <person name="Moumen B."/>
            <person name="Le Paslier D."/>
            <person name="Pons N."/>
            <person name="Pedersen O."/>
            <person name="Prifti E."/>
            <person name="Qin J."/>
            <person name="Raes J."/>
            <person name="Tap J."/>
            <person name="Tims S."/>
            <person name="Ussery D.W."/>
            <person name="Yamada T."/>
            <person name="MetaHit consortium"/>
            <person name="Renault P."/>
            <person name="Sicheritz-Ponten T."/>
            <person name="Bork P."/>
            <person name="Wang J."/>
            <person name="Brunak S."/>
            <person name="Ehrlich S.D."/>
        </authorList>
    </citation>
    <scope>NUCLEOTIDE SEQUENCE [LARGE SCALE GENOMIC DNA]</scope>
</reference>
<feature type="compositionally biased region" description="Low complexity" evidence="1">
    <location>
        <begin position="250"/>
        <end position="263"/>
    </location>
</feature>
<name>R6TWA9_9BACT</name>
<feature type="region of interest" description="Disordered" evidence="1">
    <location>
        <begin position="245"/>
        <end position="272"/>
    </location>
</feature>
<dbReference type="PANTHER" id="PTHR30373:SF2">
    <property type="entry name" value="UPF0603 PROTEIN YGCG"/>
    <property type="match status" value="1"/>
</dbReference>
<dbReference type="PANTHER" id="PTHR30373">
    <property type="entry name" value="UPF0603 PROTEIN YGCG"/>
    <property type="match status" value="1"/>
</dbReference>